<dbReference type="RefSeq" id="WP_136012301.1">
    <property type="nucleotide sequence ID" value="NZ_SRYE01000002.1"/>
</dbReference>
<dbReference type="Pfam" id="PF13460">
    <property type="entry name" value="NAD_binding_10"/>
    <property type="match status" value="1"/>
</dbReference>
<dbReference type="Gene3D" id="3.40.50.720">
    <property type="entry name" value="NAD(P)-binding Rossmann-like Domain"/>
    <property type="match status" value="1"/>
</dbReference>
<proteinExistence type="predicted"/>
<protein>
    <submittedName>
        <fullName evidence="2">NAD-dependent epimerase/dehydratase family protein</fullName>
    </submittedName>
</protein>
<name>A0A4S2F5M6_9ACTN</name>
<sequence>MKVFVGGATGRVGQKLTETLAKEGHEVVAASRHPLPATQDNVIPVEFDFHDDVAAMMPKLEGCDAVFFVAGSRGKDLLQTDAFGAVKLMKAADAQSINRFIMLSSMFTLEPEKWAQEPGIADITDYNIAKMFADHWLAQTDLDWTIVQAGLLREEDPTGKIVINPDHEGPVAIPDIASTLAAALPMPTTYRQVIRVKNGETPIADALAAV</sequence>
<dbReference type="EMBL" id="SRYE01000002">
    <property type="protein sequence ID" value="TGY62571.1"/>
    <property type="molecule type" value="Genomic_DNA"/>
</dbReference>
<dbReference type="PANTHER" id="PTHR15020">
    <property type="entry name" value="FLAVIN REDUCTASE-RELATED"/>
    <property type="match status" value="1"/>
</dbReference>
<dbReference type="InterPro" id="IPR016040">
    <property type="entry name" value="NAD(P)-bd_dom"/>
</dbReference>
<dbReference type="AlphaFoldDB" id="A0A4S2F5M6"/>
<feature type="domain" description="NAD(P)-binding" evidence="1">
    <location>
        <begin position="7"/>
        <end position="184"/>
    </location>
</feature>
<dbReference type="InterPro" id="IPR036291">
    <property type="entry name" value="NAD(P)-bd_dom_sf"/>
</dbReference>
<accession>A0A4S2F5M6</accession>
<dbReference type="Proteomes" id="UP000310263">
    <property type="component" value="Unassembled WGS sequence"/>
</dbReference>
<organism evidence="2 3">
    <name type="scientific">Muricaecibacterium torontonense</name>
    <dbReference type="NCBI Taxonomy" id="3032871"/>
    <lineage>
        <taxon>Bacteria</taxon>
        <taxon>Bacillati</taxon>
        <taxon>Actinomycetota</taxon>
        <taxon>Coriobacteriia</taxon>
        <taxon>Coriobacteriales</taxon>
        <taxon>Atopobiaceae</taxon>
        <taxon>Muricaecibacterium</taxon>
    </lineage>
</organism>
<gene>
    <name evidence="2" type="ORF">E5334_03925</name>
</gene>
<dbReference type="SUPFAM" id="SSF51735">
    <property type="entry name" value="NAD(P)-binding Rossmann-fold domains"/>
    <property type="match status" value="1"/>
</dbReference>
<reference evidence="2 3" key="1">
    <citation type="submission" date="2019-04" db="EMBL/GenBank/DDBJ databases">
        <title>Microbes associate with the intestines of laboratory mice.</title>
        <authorList>
            <person name="Navarre W."/>
            <person name="Wong E."/>
            <person name="Huang K."/>
            <person name="Tropini C."/>
            <person name="Ng K."/>
            <person name="Yu B."/>
        </authorList>
    </citation>
    <scope>NUCLEOTIDE SEQUENCE [LARGE SCALE GENOMIC DNA]</scope>
    <source>
        <strain evidence="2 3">NM07_P-09</strain>
    </source>
</reference>
<dbReference type="OrthoDB" id="4248066at2"/>
<keyword evidence="3" id="KW-1185">Reference proteome</keyword>
<evidence type="ECO:0000313" key="2">
    <source>
        <dbReference type="EMBL" id="TGY62571.1"/>
    </source>
</evidence>
<comment type="caution">
    <text evidence="2">The sequence shown here is derived from an EMBL/GenBank/DDBJ whole genome shotgun (WGS) entry which is preliminary data.</text>
</comment>
<evidence type="ECO:0000259" key="1">
    <source>
        <dbReference type="Pfam" id="PF13460"/>
    </source>
</evidence>
<dbReference type="PANTHER" id="PTHR15020:SF50">
    <property type="entry name" value="UPF0659 PROTEIN YMR090W"/>
    <property type="match status" value="1"/>
</dbReference>
<evidence type="ECO:0000313" key="3">
    <source>
        <dbReference type="Proteomes" id="UP000310263"/>
    </source>
</evidence>